<dbReference type="Proteomes" id="UP001271007">
    <property type="component" value="Unassembled WGS sequence"/>
</dbReference>
<dbReference type="AlphaFoldDB" id="A0AAJ0DFK3"/>
<feature type="region of interest" description="Disordered" evidence="1">
    <location>
        <begin position="426"/>
        <end position="519"/>
    </location>
</feature>
<gene>
    <name evidence="2" type="ORF">LTR09_009278</name>
</gene>
<feature type="compositionally biased region" description="Low complexity" evidence="1">
    <location>
        <begin position="436"/>
        <end position="450"/>
    </location>
</feature>
<proteinExistence type="predicted"/>
<evidence type="ECO:0000256" key="1">
    <source>
        <dbReference type="SAM" id="MobiDB-lite"/>
    </source>
</evidence>
<protein>
    <submittedName>
        <fullName evidence="2">Uncharacterized protein</fullName>
    </submittedName>
</protein>
<evidence type="ECO:0000313" key="3">
    <source>
        <dbReference type="Proteomes" id="UP001271007"/>
    </source>
</evidence>
<name>A0AAJ0DFK3_9PEZI</name>
<reference evidence="2" key="1">
    <citation type="submission" date="2023-04" db="EMBL/GenBank/DDBJ databases">
        <title>Black Yeasts Isolated from many extreme environments.</title>
        <authorList>
            <person name="Coleine C."/>
            <person name="Stajich J.E."/>
            <person name="Selbmann L."/>
        </authorList>
    </citation>
    <scope>NUCLEOTIDE SEQUENCE</scope>
    <source>
        <strain evidence="2">CCFEE 5312</strain>
    </source>
</reference>
<feature type="compositionally biased region" description="Basic and acidic residues" evidence="1">
    <location>
        <begin position="459"/>
        <end position="482"/>
    </location>
</feature>
<feature type="region of interest" description="Disordered" evidence="1">
    <location>
        <begin position="358"/>
        <end position="380"/>
    </location>
</feature>
<accession>A0AAJ0DFK3</accession>
<evidence type="ECO:0000313" key="2">
    <source>
        <dbReference type="EMBL" id="KAK3049359.1"/>
    </source>
</evidence>
<feature type="compositionally biased region" description="Basic and acidic residues" evidence="1">
    <location>
        <begin position="358"/>
        <end position="376"/>
    </location>
</feature>
<organism evidence="2 3">
    <name type="scientific">Extremus antarcticus</name>
    <dbReference type="NCBI Taxonomy" id="702011"/>
    <lineage>
        <taxon>Eukaryota</taxon>
        <taxon>Fungi</taxon>
        <taxon>Dikarya</taxon>
        <taxon>Ascomycota</taxon>
        <taxon>Pezizomycotina</taxon>
        <taxon>Dothideomycetes</taxon>
        <taxon>Dothideomycetidae</taxon>
        <taxon>Mycosphaerellales</taxon>
        <taxon>Extremaceae</taxon>
        <taxon>Extremus</taxon>
    </lineage>
</organism>
<sequence>MSHNVLGAVNELLDTSNDFPNPMYAQPWQERERYERRSAVDYSELDYELRRNEQHIYGAIGEERSRASSTQPQAEPVATSSLSAACLAPANAREDPNQPGLSAPSLGLPALHLTEQSFLQLYPSGNETISFYNAQNKLESISGLNVELIAKRLPMLGFAFEETRSGPQLYLEVLNSNTAWPFVRFLYTGTYALSGGLASNIDEFQDVPTSILLHCQLYRLGDMYDLLDLKKQAYVNVVRQCEFGCSSPDKPIDLCAAIQYIYQHLPEHENLIDTIINYCVSCFLRHNLAEERDFQRVAYESRPFNQGLCKNVMSRRHEGDIAIAIIQMPFKRYSPDTYASREDVDAVYHFHADDHLDRSPSEIKRQKRVKEEDKPVTESSTLALRLRDMRQSGHITDGLAEKLRALAAAKASYLASGGNASVDAAQKALSTESSGNTSTEAAEEPASPNESDFEVVQRPSEDDARSESDGDSGEYVKVEREAAQGLTQEFPIRTRPGETQPVDAQNSNASDSDSEWTLL</sequence>
<keyword evidence="3" id="KW-1185">Reference proteome</keyword>
<comment type="caution">
    <text evidence="2">The sequence shown here is derived from an EMBL/GenBank/DDBJ whole genome shotgun (WGS) entry which is preliminary data.</text>
</comment>
<dbReference type="EMBL" id="JAWDJX010000040">
    <property type="protein sequence ID" value="KAK3049359.1"/>
    <property type="molecule type" value="Genomic_DNA"/>
</dbReference>